<dbReference type="NCBIfam" id="TIGR02150">
    <property type="entry name" value="IPP_isom_1"/>
    <property type="match status" value="1"/>
</dbReference>
<keyword evidence="4" id="KW-0414">Isoprene biosynthesis</keyword>
<dbReference type="PIRSF" id="PIRSF018427">
    <property type="entry name" value="Isopntndiph_ism"/>
    <property type="match status" value="1"/>
</dbReference>
<dbReference type="AlphaFoldDB" id="A0A2G9ZE13"/>
<evidence type="ECO:0000313" key="9">
    <source>
        <dbReference type="Proteomes" id="UP000230447"/>
    </source>
</evidence>
<organism evidence="8 9">
    <name type="scientific">bacterium (Candidatus Gribaldobacteria) CG23_combo_of_CG06-09_8_20_14_all_37_87_8</name>
    <dbReference type="NCBI Taxonomy" id="2014278"/>
    <lineage>
        <taxon>Bacteria</taxon>
        <taxon>Candidatus Gribaldobacteria</taxon>
    </lineage>
</organism>
<dbReference type="EMBL" id="PCSB01000077">
    <property type="protein sequence ID" value="PIP31419.1"/>
    <property type="molecule type" value="Genomic_DNA"/>
</dbReference>
<dbReference type="GO" id="GO:0009240">
    <property type="term" value="P:isopentenyl diphosphate biosynthetic process"/>
    <property type="evidence" value="ECO:0007669"/>
    <property type="project" value="TreeGrafter"/>
</dbReference>
<dbReference type="CDD" id="cd02885">
    <property type="entry name" value="NUDIX_IPP_Isomerase"/>
    <property type="match status" value="1"/>
</dbReference>
<evidence type="ECO:0000256" key="6">
    <source>
        <dbReference type="NCBIfam" id="TIGR02150"/>
    </source>
</evidence>
<dbReference type="PANTHER" id="PTHR10885:SF0">
    <property type="entry name" value="ISOPENTENYL-DIPHOSPHATE DELTA-ISOMERASE"/>
    <property type="match status" value="1"/>
</dbReference>
<dbReference type="Gene3D" id="3.90.79.10">
    <property type="entry name" value="Nucleoside Triphosphate Pyrophosphohydrolase"/>
    <property type="match status" value="1"/>
</dbReference>
<dbReference type="GO" id="GO:0005737">
    <property type="term" value="C:cytoplasm"/>
    <property type="evidence" value="ECO:0007669"/>
    <property type="project" value="TreeGrafter"/>
</dbReference>
<comment type="caution">
    <text evidence="8">The sequence shown here is derived from an EMBL/GenBank/DDBJ whole genome shotgun (WGS) entry which is preliminary data.</text>
</comment>
<dbReference type="UniPathway" id="UPA00059">
    <property type="reaction ID" value="UER00104"/>
</dbReference>
<keyword evidence="5 8" id="KW-0413">Isomerase</keyword>
<dbReference type="PANTHER" id="PTHR10885">
    <property type="entry name" value="ISOPENTENYL-DIPHOSPHATE DELTA-ISOMERASE"/>
    <property type="match status" value="1"/>
</dbReference>
<evidence type="ECO:0000256" key="4">
    <source>
        <dbReference type="ARBA" id="ARBA00023229"/>
    </source>
</evidence>
<evidence type="ECO:0000256" key="1">
    <source>
        <dbReference type="ARBA" id="ARBA00004826"/>
    </source>
</evidence>
<evidence type="ECO:0000256" key="3">
    <source>
        <dbReference type="ARBA" id="ARBA00012057"/>
    </source>
</evidence>
<dbReference type="InterPro" id="IPR000086">
    <property type="entry name" value="NUDIX_hydrolase_dom"/>
</dbReference>
<sequence length="168" mass="19872">MVLLVNKNDEPQGFYDKFKAHREVKLHRAFSILIFNKKGQLLLQQRSKYKLIAPYLWSNTCCSHPLQGGLIGVIKEAQERLQEEMGFTCPLKLAFKFQYKVQYGYFFENEVDYVLIGKYEKNPKPNKKEALSWKWVNISALKEDIKQNPEKYTYWLKLILQNNAFKVA</sequence>
<proteinExistence type="inferred from homology"/>
<evidence type="ECO:0000259" key="7">
    <source>
        <dbReference type="PROSITE" id="PS51462"/>
    </source>
</evidence>
<comment type="pathway">
    <text evidence="1">Isoprenoid biosynthesis; dimethylallyl diphosphate biosynthesis; dimethylallyl diphosphate from isopentenyl diphosphate: step 1/1.</text>
</comment>
<comment type="similarity">
    <text evidence="2">Belongs to the IPP isomerase type 1 family.</text>
</comment>
<dbReference type="Pfam" id="PF00293">
    <property type="entry name" value="NUDIX"/>
    <property type="match status" value="1"/>
</dbReference>
<protein>
    <recommendedName>
        <fullName evidence="3 6">Isopentenyl-diphosphate delta-isomerase</fullName>
        <ecNumber evidence="3 6">5.3.3.2</ecNumber>
    </recommendedName>
</protein>
<name>A0A2G9ZE13_9BACT</name>
<feature type="domain" description="Nudix hydrolase" evidence="7">
    <location>
        <begin position="25"/>
        <end position="158"/>
    </location>
</feature>
<dbReference type="InterPro" id="IPR011876">
    <property type="entry name" value="IsopentenylPP_isomerase_typ1"/>
</dbReference>
<gene>
    <name evidence="8" type="primary">idi</name>
    <name evidence="8" type="ORF">COX24_03685</name>
</gene>
<dbReference type="GO" id="GO:0004452">
    <property type="term" value="F:isopentenyl-diphosphate delta-isomerase activity"/>
    <property type="evidence" value="ECO:0007669"/>
    <property type="project" value="UniProtKB-UniRule"/>
</dbReference>
<dbReference type="EC" id="5.3.3.2" evidence="3 6"/>
<accession>A0A2G9ZE13</accession>
<evidence type="ECO:0000256" key="5">
    <source>
        <dbReference type="ARBA" id="ARBA00023235"/>
    </source>
</evidence>
<dbReference type="GO" id="GO:0050992">
    <property type="term" value="P:dimethylallyl diphosphate biosynthetic process"/>
    <property type="evidence" value="ECO:0007669"/>
    <property type="project" value="UniProtKB-UniPathway"/>
</dbReference>
<evidence type="ECO:0000313" key="8">
    <source>
        <dbReference type="EMBL" id="PIP31419.1"/>
    </source>
</evidence>
<dbReference type="SUPFAM" id="SSF55811">
    <property type="entry name" value="Nudix"/>
    <property type="match status" value="1"/>
</dbReference>
<evidence type="ECO:0000256" key="2">
    <source>
        <dbReference type="ARBA" id="ARBA00007579"/>
    </source>
</evidence>
<reference evidence="8 9" key="1">
    <citation type="submission" date="2017-09" db="EMBL/GenBank/DDBJ databases">
        <title>Depth-based differentiation of microbial function through sediment-hosted aquifers and enrichment of novel symbionts in the deep terrestrial subsurface.</title>
        <authorList>
            <person name="Probst A.J."/>
            <person name="Ladd B."/>
            <person name="Jarett J.K."/>
            <person name="Geller-Mcgrath D.E."/>
            <person name="Sieber C.M."/>
            <person name="Emerson J.B."/>
            <person name="Anantharaman K."/>
            <person name="Thomas B.C."/>
            <person name="Malmstrom R."/>
            <person name="Stieglmeier M."/>
            <person name="Klingl A."/>
            <person name="Woyke T."/>
            <person name="Ryan C.M."/>
            <person name="Banfield J.F."/>
        </authorList>
    </citation>
    <scope>NUCLEOTIDE SEQUENCE [LARGE SCALE GENOMIC DNA]</scope>
    <source>
        <strain evidence="8">CG23_combo_of_CG06-09_8_20_14_all_37_87_8</strain>
    </source>
</reference>
<dbReference type="InterPro" id="IPR015797">
    <property type="entry name" value="NUDIX_hydrolase-like_dom_sf"/>
</dbReference>
<dbReference type="Proteomes" id="UP000230447">
    <property type="component" value="Unassembled WGS sequence"/>
</dbReference>
<dbReference type="PROSITE" id="PS51462">
    <property type="entry name" value="NUDIX"/>
    <property type="match status" value="1"/>
</dbReference>